<reference evidence="3 4" key="1">
    <citation type="submission" date="2020-01" db="EMBL/GenBank/DDBJ databases">
        <authorList>
            <consortium name="DOE Joint Genome Institute"/>
            <person name="Haridas S."/>
            <person name="Albert R."/>
            <person name="Binder M."/>
            <person name="Bloem J."/>
            <person name="Labutti K."/>
            <person name="Salamov A."/>
            <person name="Andreopoulos B."/>
            <person name="Baker S.E."/>
            <person name="Barry K."/>
            <person name="Bills G."/>
            <person name="Bluhm B.H."/>
            <person name="Cannon C."/>
            <person name="Castanera R."/>
            <person name="Culley D.E."/>
            <person name="Daum C."/>
            <person name="Ezra D."/>
            <person name="Gonzalez J.B."/>
            <person name="Henrissat B."/>
            <person name="Kuo A."/>
            <person name="Liang C."/>
            <person name="Lipzen A."/>
            <person name="Lutzoni F."/>
            <person name="Magnuson J."/>
            <person name="Mondo S."/>
            <person name="Nolan M."/>
            <person name="Ohm R."/>
            <person name="Pangilinan J."/>
            <person name="Park H.-J.H."/>
            <person name="Ramirez L."/>
            <person name="Alfaro M."/>
            <person name="Sun H."/>
            <person name="Tritt A."/>
            <person name="Yoshinaga Y."/>
            <person name="Zwiers L.-H.L."/>
            <person name="Turgeon B.G."/>
            <person name="Goodwin S.B."/>
            <person name="Spatafora J.W."/>
            <person name="Crous P.W."/>
            <person name="Grigoriev I.V."/>
        </authorList>
    </citation>
    <scope>NUCLEOTIDE SEQUENCE [LARGE SCALE GENOMIC DNA]</scope>
    <source>
        <strain evidence="3 4">CBS 611.86</strain>
    </source>
</reference>
<dbReference type="AlphaFoldDB" id="A0A7C8MI78"/>
<protein>
    <submittedName>
        <fullName evidence="3">Uncharacterized protein</fullName>
    </submittedName>
</protein>
<keyword evidence="2" id="KW-0732">Signal</keyword>
<dbReference type="EMBL" id="JAADJZ010000002">
    <property type="protein sequence ID" value="KAF2876975.1"/>
    <property type="molecule type" value="Genomic_DNA"/>
</dbReference>
<evidence type="ECO:0000313" key="4">
    <source>
        <dbReference type="Proteomes" id="UP000481861"/>
    </source>
</evidence>
<proteinExistence type="predicted"/>
<evidence type="ECO:0000256" key="1">
    <source>
        <dbReference type="SAM" id="MobiDB-lite"/>
    </source>
</evidence>
<name>A0A7C8MI78_9PLEO</name>
<feature type="region of interest" description="Disordered" evidence="1">
    <location>
        <begin position="488"/>
        <end position="524"/>
    </location>
</feature>
<accession>A0A7C8MI78</accession>
<gene>
    <name evidence="3" type="ORF">BDV95DRAFT_601389</name>
</gene>
<comment type="caution">
    <text evidence="3">The sequence shown here is derived from an EMBL/GenBank/DDBJ whole genome shotgun (WGS) entry which is preliminary data.</text>
</comment>
<dbReference type="Proteomes" id="UP000481861">
    <property type="component" value="Unassembled WGS sequence"/>
</dbReference>
<evidence type="ECO:0000256" key="2">
    <source>
        <dbReference type="SAM" id="SignalP"/>
    </source>
</evidence>
<sequence length="524" mass="59334">MAFFRVMGFIRKLFFIFCFTLPSAMVASMPAIEPRMDLMANPPPPDDTCGLHHPKREYWDAGMDEDVKAWTNKVWADLKKSNYSSSAMYLAETYAPDLVASQQFCDTVDACSLSSCQNLNKSLAVDERQAAYYVFESLSNIAHTYASTDKALQESTRYMLENSKFMVEIFSSFARLKKERLEAKKLEEALMAIPAGLLLIAAGLTNGLTLLPSMGLLTTARAVETFLGSTFIGATNLARQISRDHGKDIDLDRLYRESLNEVFHNSTHMITTGLMDLVKGKSLEGSDGLNLPKLITSGDFVERIPDLYVDLKEVTDRYQLASTVSSLWMFDRAYILDTDVSQGSCDQDSRASSEDDFAHDGQALVKAPTGLVNFLPKNNAEFYGITKEDVVRSSLWVHENDLEDQLLGGSVDHIVKMLKNSTVWSEKSRNYPCMCGEFAWDDGTWSMEKDETRKFLERTGFKYSEDWEDYCSNHNDCKKAKHEKWNFVSDTEDDPPIPEQLESPFRKCETEKHKTHGHPEEDFP</sequence>
<feature type="signal peptide" evidence="2">
    <location>
        <begin position="1"/>
        <end position="28"/>
    </location>
</feature>
<keyword evidence="4" id="KW-1185">Reference proteome</keyword>
<evidence type="ECO:0000313" key="3">
    <source>
        <dbReference type="EMBL" id="KAF2876975.1"/>
    </source>
</evidence>
<feature type="compositionally biased region" description="Basic and acidic residues" evidence="1">
    <location>
        <begin position="504"/>
        <end position="524"/>
    </location>
</feature>
<feature type="chain" id="PRO_5028991871" evidence="2">
    <location>
        <begin position="29"/>
        <end position="524"/>
    </location>
</feature>
<organism evidence="3 4">
    <name type="scientific">Massariosphaeria phaeospora</name>
    <dbReference type="NCBI Taxonomy" id="100035"/>
    <lineage>
        <taxon>Eukaryota</taxon>
        <taxon>Fungi</taxon>
        <taxon>Dikarya</taxon>
        <taxon>Ascomycota</taxon>
        <taxon>Pezizomycotina</taxon>
        <taxon>Dothideomycetes</taxon>
        <taxon>Pleosporomycetidae</taxon>
        <taxon>Pleosporales</taxon>
        <taxon>Pleosporales incertae sedis</taxon>
        <taxon>Massariosphaeria</taxon>
    </lineage>
</organism>
<dbReference type="OrthoDB" id="3800526at2759"/>